<dbReference type="Proteomes" id="UP001596227">
    <property type="component" value="Unassembled WGS sequence"/>
</dbReference>
<sequence length="74" mass="8776">MITYNEQWHTFSEASKKVGKNRNYFFNRYRITPHYFDQNTIKVIGGVRFINDKGIESVMKNIKKMAARQSSEVL</sequence>
<accession>A0ABW1UJD3</accession>
<reference evidence="2" key="1">
    <citation type="journal article" date="2019" name="Int. J. Syst. Evol. Microbiol.">
        <title>The Global Catalogue of Microorganisms (GCM) 10K type strain sequencing project: providing services to taxonomists for standard genome sequencing and annotation.</title>
        <authorList>
            <consortium name="The Broad Institute Genomics Platform"/>
            <consortium name="The Broad Institute Genome Sequencing Center for Infectious Disease"/>
            <person name="Wu L."/>
            <person name="Ma J."/>
        </authorList>
    </citation>
    <scope>NUCLEOTIDE SEQUENCE [LARGE SCALE GENOMIC DNA]</scope>
    <source>
        <strain evidence="2">CCM 8934</strain>
    </source>
</reference>
<dbReference type="RefSeq" id="WP_056986578.1">
    <property type="nucleotide sequence ID" value="NZ_JBHSSB010000027.1"/>
</dbReference>
<comment type="caution">
    <text evidence="1">The sequence shown here is derived from an EMBL/GenBank/DDBJ whole genome shotgun (WGS) entry which is preliminary data.</text>
</comment>
<keyword evidence="2" id="KW-1185">Reference proteome</keyword>
<evidence type="ECO:0000313" key="1">
    <source>
        <dbReference type="EMBL" id="MFC6295397.1"/>
    </source>
</evidence>
<proteinExistence type="predicted"/>
<dbReference type="EMBL" id="JBHSSB010000027">
    <property type="protein sequence ID" value="MFC6295397.1"/>
    <property type="molecule type" value="Genomic_DNA"/>
</dbReference>
<protein>
    <submittedName>
        <fullName evidence="1">Uncharacterized protein</fullName>
    </submittedName>
</protein>
<name>A0ABW1UJD3_9LACO</name>
<organism evidence="1 2">
    <name type="scientific">Lactiplantibacillus daoliensis</name>
    <dbReference type="NCBI Taxonomy" id="2559916"/>
    <lineage>
        <taxon>Bacteria</taxon>
        <taxon>Bacillati</taxon>
        <taxon>Bacillota</taxon>
        <taxon>Bacilli</taxon>
        <taxon>Lactobacillales</taxon>
        <taxon>Lactobacillaceae</taxon>
        <taxon>Lactiplantibacillus</taxon>
    </lineage>
</organism>
<evidence type="ECO:0000313" key="2">
    <source>
        <dbReference type="Proteomes" id="UP001596227"/>
    </source>
</evidence>
<gene>
    <name evidence="1" type="ORF">ACFQH1_09305</name>
</gene>